<protein>
    <recommendedName>
        <fullName evidence="3">NET domain-containing protein</fullName>
    </recommendedName>
</protein>
<dbReference type="AlphaFoldDB" id="A0AAW1WMY9"/>
<reference evidence="4 5" key="1">
    <citation type="journal article" date="2023" name="G3 (Bethesda)">
        <title>A chromosome-length genome assembly and annotation of blackberry (Rubus argutus, cv. 'Hillquist').</title>
        <authorList>
            <person name="Bruna T."/>
            <person name="Aryal R."/>
            <person name="Dudchenko O."/>
            <person name="Sargent D.J."/>
            <person name="Mead D."/>
            <person name="Buti M."/>
            <person name="Cavallini A."/>
            <person name="Hytonen T."/>
            <person name="Andres J."/>
            <person name="Pham M."/>
            <person name="Weisz D."/>
            <person name="Mascagni F."/>
            <person name="Usai G."/>
            <person name="Natali L."/>
            <person name="Bassil N."/>
            <person name="Fernandez G.E."/>
            <person name="Lomsadze A."/>
            <person name="Armour M."/>
            <person name="Olukolu B."/>
            <person name="Poorten T."/>
            <person name="Britton C."/>
            <person name="Davik J."/>
            <person name="Ashrafi H."/>
            <person name="Aiden E.L."/>
            <person name="Borodovsky M."/>
            <person name="Worthington M."/>
        </authorList>
    </citation>
    <scope>NUCLEOTIDE SEQUENCE [LARGE SCALE GENOMIC DNA]</scope>
    <source>
        <strain evidence="4">PI 553951</strain>
    </source>
</reference>
<keyword evidence="2" id="KW-0804">Transcription</keyword>
<evidence type="ECO:0000313" key="5">
    <source>
        <dbReference type="Proteomes" id="UP001457282"/>
    </source>
</evidence>
<evidence type="ECO:0000313" key="4">
    <source>
        <dbReference type="EMBL" id="KAK9925405.1"/>
    </source>
</evidence>
<name>A0AAW1WMY9_RUBAR</name>
<accession>A0AAW1WMY9</accession>
<sequence length="294" mass="32984">MSQTTKDLVGSSKRRKLGPDYFGYYTHEVVELLSQNEDVSPFASKSSDPPRSRCVEVIGKDMIEHSNGTSGSLFSNSLGNELSDFTKERLKLLLRQGVKVLAPEVDEMLEPVVAMSGLKSQLESRKCLSRGAACDVDAGKAPLSKRLKRSSFSSSSLSTLSSPTNPESNREVDDDLQFLIENNSLLVEETIKKYSDQYSATLGHMEQQLEKILDTVMSKCRPMTIHEKHKLGKLIQKLPPENLDRVMEIIQSNNAAYTKSSDEVYVDLEKESNVTLWRLFRYVEAVENARKLAK</sequence>
<evidence type="ECO:0000259" key="3">
    <source>
        <dbReference type="PROSITE" id="PS51525"/>
    </source>
</evidence>
<dbReference type="PANTHER" id="PTHR45926">
    <property type="entry name" value="OSJNBA0053K19.4 PROTEIN"/>
    <property type="match status" value="1"/>
</dbReference>
<feature type="domain" description="NET" evidence="3">
    <location>
        <begin position="213"/>
        <end position="294"/>
    </location>
</feature>
<dbReference type="PROSITE" id="PS51525">
    <property type="entry name" value="NET"/>
    <property type="match status" value="1"/>
</dbReference>
<keyword evidence="5" id="KW-1185">Reference proteome</keyword>
<dbReference type="Pfam" id="PF17035">
    <property type="entry name" value="BET"/>
    <property type="match status" value="1"/>
</dbReference>
<evidence type="ECO:0000256" key="2">
    <source>
        <dbReference type="ARBA" id="ARBA00023163"/>
    </source>
</evidence>
<dbReference type="Gene3D" id="1.20.1270.220">
    <property type="match status" value="1"/>
</dbReference>
<evidence type="ECO:0000256" key="1">
    <source>
        <dbReference type="ARBA" id="ARBA00023015"/>
    </source>
</evidence>
<dbReference type="InterPro" id="IPR038336">
    <property type="entry name" value="NET_sf"/>
</dbReference>
<organism evidence="4 5">
    <name type="scientific">Rubus argutus</name>
    <name type="common">Southern blackberry</name>
    <dbReference type="NCBI Taxonomy" id="59490"/>
    <lineage>
        <taxon>Eukaryota</taxon>
        <taxon>Viridiplantae</taxon>
        <taxon>Streptophyta</taxon>
        <taxon>Embryophyta</taxon>
        <taxon>Tracheophyta</taxon>
        <taxon>Spermatophyta</taxon>
        <taxon>Magnoliopsida</taxon>
        <taxon>eudicotyledons</taxon>
        <taxon>Gunneridae</taxon>
        <taxon>Pentapetalae</taxon>
        <taxon>rosids</taxon>
        <taxon>fabids</taxon>
        <taxon>Rosales</taxon>
        <taxon>Rosaceae</taxon>
        <taxon>Rosoideae</taxon>
        <taxon>Rosoideae incertae sedis</taxon>
        <taxon>Rubus</taxon>
    </lineage>
</organism>
<keyword evidence="1" id="KW-0805">Transcription regulation</keyword>
<gene>
    <name evidence="4" type="ORF">M0R45_033729</name>
</gene>
<dbReference type="Proteomes" id="UP001457282">
    <property type="component" value="Unassembled WGS sequence"/>
</dbReference>
<dbReference type="EMBL" id="JBEDUW010000006">
    <property type="protein sequence ID" value="KAK9925405.1"/>
    <property type="molecule type" value="Genomic_DNA"/>
</dbReference>
<dbReference type="InterPro" id="IPR027353">
    <property type="entry name" value="NET_dom"/>
</dbReference>
<proteinExistence type="predicted"/>
<comment type="caution">
    <text evidence="4">The sequence shown here is derived from an EMBL/GenBank/DDBJ whole genome shotgun (WGS) entry which is preliminary data.</text>
</comment>